<dbReference type="EMBL" id="QURB01000003">
    <property type="protein sequence ID" value="RFC54595.1"/>
    <property type="molecule type" value="Genomic_DNA"/>
</dbReference>
<reference evidence="1 2" key="1">
    <citation type="submission" date="2018-08" db="EMBL/GenBank/DDBJ databases">
        <title>The draft genome squence of Brumimicrobium sp. N62.</title>
        <authorList>
            <person name="Du Z.-J."/>
            <person name="Luo H.-R."/>
        </authorList>
    </citation>
    <scope>NUCLEOTIDE SEQUENCE [LARGE SCALE GENOMIC DNA]</scope>
    <source>
        <strain evidence="1 2">N62</strain>
    </source>
</reference>
<organism evidence="1 2">
    <name type="scientific">Brumimicrobium aurantiacum</name>
    <dbReference type="NCBI Taxonomy" id="1737063"/>
    <lineage>
        <taxon>Bacteria</taxon>
        <taxon>Pseudomonadati</taxon>
        <taxon>Bacteroidota</taxon>
        <taxon>Flavobacteriia</taxon>
        <taxon>Flavobacteriales</taxon>
        <taxon>Crocinitomicaceae</taxon>
        <taxon>Brumimicrobium</taxon>
    </lineage>
</organism>
<dbReference type="OrthoDB" id="826419at2"/>
<evidence type="ECO:0000313" key="1">
    <source>
        <dbReference type="EMBL" id="RFC54595.1"/>
    </source>
</evidence>
<evidence type="ECO:0000313" key="2">
    <source>
        <dbReference type="Proteomes" id="UP000257127"/>
    </source>
</evidence>
<keyword evidence="2" id="KW-1185">Reference proteome</keyword>
<comment type="caution">
    <text evidence="1">The sequence shown here is derived from an EMBL/GenBank/DDBJ whole genome shotgun (WGS) entry which is preliminary data.</text>
</comment>
<sequence>MATFTSSLPDHLLQLLEKKAKSLGMPKNKLIEKALTIYLDQLNKNAYAQSFKRMSNDKELMTLAEEGMEDYMSQLDAEDEKD</sequence>
<dbReference type="Gene3D" id="1.10.1220.10">
    <property type="entry name" value="Met repressor-like"/>
    <property type="match status" value="1"/>
</dbReference>
<dbReference type="AlphaFoldDB" id="A0A3E1EYF7"/>
<dbReference type="InterPro" id="IPR013321">
    <property type="entry name" value="Arc_rbn_hlx_hlx"/>
</dbReference>
<proteinExistence type="predicted"/>
<name>A0A3E1EYF7_9FLAO</name>
<accession>A0A3E1EYF7</accession>
<gene>
    <name evidence="1" type="ORF">DXU93_06295</name>
</gene>
<dbReference type="RefSeq" id="WP_116880430.1">
    <property type="nucleotide sequence ID" value="NZ_QURB01000003.1"/>
</dbReference>
<protein>
    <submittedName>
        <fullName evidence="1">CopG family transcriptional regulator</fullName>
    </submittedName>
</protein>
<dbReference type="GO" id="GO:0006355">
    <property type="term" value="P:regulation of DNA-templated transcription"/>
    <property type="evidence" value="ECO:0007669"/>
    <property type="project" value="InterPro"/>
</dbReference>
<dbReference type="Proteomes" id="UP000257127">
    <property type="component" value="Unassembled WGS sequence"/>
</dbReference>